<accession>A0AAP0KPR8</accession>
<evidence type="ECO:0000313" key="1">
    <source>
        <dbReference type="EMBL" id="KAK9155264.1"/>
    </source>
</evidence>
<evidence type="ECO:0000313" key="2">
    <source>
        <dbReference type="Proteomes" id="UP001417504"/>
    </source>
</evidence>
<dbReference type="Proteomes" id="UP001417504">
    <property type="component" value="Unassembled WGS sequence"/>
</dbReference>
<gene>
    <name evidence="1" type="ORF">Sjap_002744</name>
</gene>
<name>A0AAP0KPR8_9MAGN</name>
<protein>
    <submittedName>
        <fullName evidence="1">Uncharacterized protein</fullName>
    </submittedName>
</protein>
<keyword evidence="2" id="KW-1185">Reference proteome</keyword>
<organism evidence="1 2">
    <name type="scientific">Stephania japonica</name>
    <dbReference type="NCBI Taxonomy" id="461633"/>
    <lineage>
        <taxon>Eukaryota</taxon>
        <taxon>Viridiplantae</taxon>
        <taxon>Streptophyta</taxon>
        <taxon>Embryophyta</taxon>
        <taxon>Tracheophyta</taxon>
        <taxon>Spermatophyta</taxon>
        <taxon>Magnoliopsida</taxon>
        <taxon>Ranunculales</taxon>
        <taxon>Menispermaceae</taxon>
        <taxon>Menispermoideae</taxon>
        <taxon>Cissampelideae</taxon>
        <taxon>Stephania</taxon>
    </lineage>
</organism>
<comment type="caution">
    <text evidence="1">The sequence shown here is derived from an EMBL/GenBank/DDBJ whole genome shotgun (WGS) entry which is preliminary data.</text>
</comment>
<dbReference type="AlphaFoldDB" id="A0AAP0KPR8"/>
<reference evidence="1 2" key="1">
    <citation type="submission" date="2024-01" db="EMBL/GenBank/DDBJ databases">
        <title>Genome assemblies of Stephania.</title>
        <authorList>
            <person name="Yang L."/>
        </authorList>
    </citation>
    <scope>NUCLEOTIDE SEQUENCE [LARGE SCALE GENOMIC DNA]</scope>
    <source>
        <strain evidence="1">QJT</strain>
        <tissue evidence="1">Leaf</tissue>
    </source>
</reference>
<sequence length="79" mass="8125">MGGRAAAAPPTREAAASLLLSEKGGGLPLLPKLLGQEKEKSGVAFATPFALLNPADVCGTTEGHQRSRIFVEFATEGFA</sequence>
<proteinExistence type="predicted"/>
<dbReference type="EMBL" id="JBBNAE010000001">
    <property type="protein sequence ID" value="KAK9155264.1"/>
    <property type="molecule type" value="Genomic_DNA"/>
</dbReference>